<comment type="caution">
    <text evidence="3">The sequence shown here is derived from an EMBL/GenBank/DDBJ whole genome shotgun (WGS) entry which is preliminary data.</text>
</comment>
<evidence type="ECO:0000313" key="3">
    <source>
        <dbReference type="EMBL" id="KAJ6261216.1"/>
    </source>
</evidence>
<reference evidence="3" key="1">
    <citation type="submission" date="2023-01" db="EMBL/GenBank/DDBJ databases">
        <title>The chitinases involved in constricting ring structure development in the nematode-trapping fungus Drechslerella dactyloides.</title>
        <authorList>
            <person name="Wang R."/>
            <person name="Zhang L."/>
            <person name="Tang P."/>
            <person name="Li S."/>
            <person name="Liang L."/>
        </authorList>
    </citation>
    <scope>NUCLEOTIDE SEQUENCE</scope>
    <source>
        <strain evidence="3">YMF1.00031</strain>
    </source>
</reference>
<evidence type="ECO:0000259" key="2">
    <source>
        <dbReference type="Pfam" id="PF20415"/>
    </source>
</evidence>
<protein>
    <recommendedName>
        <fullName evidence="2">DUF6699 domain-containing protein</fullName>
    </recommendedName>
</protein>
<feature type="compositionally biased region" description="Low complexity" evidence="1">
    <location>
        <begin position="23"/>
        <end position="33"/>
    </location>
</feature>
<dbReference type="InterPro" id="IPR046522">
    <property type="entry name" value="DUF6699"/>
</dbReference>
<evidence type="ECO:0000256" key="1">
    <source>
        <dbReference type="SAM" id="MobiDB-lite"/>
    </source>
</evidence>
<name>A0AAD6IZ69_DREDA</name>
<gene>
    <name evidence="3" type="ORF">Dda_3884</name>
</gene>
<proteinExistence type="predicted"/>
<dbReference type="Pfam" id="PF20415">
    <property type="entry name" value="DUF6699"/>
    <property type="match status" value="1"/>
</dbReference>
<dbReference type="Proteomes" id="UP001221413">
    <property type="component" value="Unassembled WGS sequence"/>
</dbReference>
<feature type="compositionally biased region" description="Low complexity" evidence="1">
    <location>
        <begin position="1"/>
        <end position="13"/>
    </location>
</feature>
<evidence type="ECO:0000313" key="4">
    <source>
        <dbReference type="Proteomes" id="UP001221413"/>
    </source>
</evidence>
<feature type="region of interest" description="Disordered" evidence="1">
    <location>
        <begin position="1"/>
        <end position="36"/>
    </location>
</feature>
<dbReference type="AlphaFoldDB" id="A0AAD6IZ69"/>
<feature type="domain" description="DUF6699" evidence="2">
    <location>
        <begin position="58"/>
        <end position="117"/>
    </location>
</feature>
<sequence>MSAAETATAPGGEESSKGRRRGSSSATGAMSTSDLPADFTLKLPKDAGKIGWKINTSSSTCQDPDILKKPLTTPLLKKVDLQFSTGMTVTARNMKGVTFKDALDAIHKQFKKRADDELADPYLTGFYYDEEDDKGKAILRVVLGKDGPPAGKKKKGGDN</sequence>
<accession>A0AAD6IZ69</accession>
<dbReference type="EMBL" id="JAQGDS010000004">
    <property type="protein sequence ID" value="KAJ6261216.1"/>
    <property type="molecule type" value="Genomic_DNA"/>
</dbReference>
<keyword evidence="4" id="KW-1185">Reference proteome</keyword>
<organism evidence="3 4">
    <name type="scientific">Drechslerella dactyloides</name>
    <name type="common">Nematode-trapping fungus</name>
    <name type="synonym">Arthrobotrys dactyloides</name>
    <dbReference type="NCBI Taxonomy" id="74499"/>
    <lineage>
        <taxon>Eukaryota</taxon>
        <taxon>Fungi</taxon>
        <taxon>Dikarya</taxon>
        <taxon>Ascomycota</taxon>
        <taxon>Pezizomycotina</taxon>
        <taxon>Orbiliomycetes</taxon>
        <taxon>Orbiliales</taxon>
        <taxon>Orbiliaceae</taxon>
        <taxon>Drechslerella</taxon>
    </lineage>
</organism>